<proteinExistence type="inferred from homology"/>
<gene>
    <name evidence="3" type="ORF">WG66_11672</name>
</gene>
<evidence type="ECO:0000313" key="4">
    <source>
        <dbReference type="Proteomes" id="UP000054988"/>
    </source>
</evidence>
<name>A0A0W0FHE5_MONRR</name>
<dbReference type="eggNOG" id="ENOG502QV7A">
    <property type="taxonomic scope" value="Eukaryota"/>
</dbReference>
<dbReference type="AlphaFoldDB" id="A0A0W0FHE5"/>
<dbReference type="Gene3D" id="3.40.1640.10">
    <property type="entry name" value="PSTPO5379-like"/>
    <property type="match status" value="1"/>
</dbReference>
<dbReference type="InterPro" id="IPR038021">
    <property type="entry name" value="Putative_hydro-lyase"/>
</dbReference>
<organism evidence="3 4">
    <name type="scientific">Moniliophthora roreri</name>
    <name type="common">Frosty pod rot fungus</name>
    <name type="synonym">Monilia roreri</name>
    <dbReference type="NCBI Taxonomy" id="221103"/>
    <lineage>
        <taxon>Eukaryota</taxon>
        <taxon>Fungi</taxon>
        <taxon>Dikarya</taxon>
        <taxon>Basidiomycota</taxon>
        <taxon>Agaricomycotina</taxon>
        <taxon>Agaricomycetes</taxon>
        <taxon>Agaricomycetidae</taxon>
        <taxon>Agaricales</taxon>
        <taxon>Marasmiineae</taxon>
        <taxon>Marasmiaceae</taxon>
        <taxon>Moniliophthora</taxon>
    </lineage>
</organism>
<dbReference type="GO" id="GO:0006536">
    <property type="term" value="P:glutamate metabolic process"/>
    <property type="evidence" value="ECO:0007669"/>
    <property type="project" value="TreeGrafter"/>
</dbReference>
<dbReference type="PANTHER" id="PTHR32022:SF10">
    <property type="entry name" value="D-GLUTAMATE CYCLASE, MITOCHONDRIAL"/>
    <property type="match status" value="1"/>
</dbReference>
<comment type="similarity">
    <text evidence="1">Belongs to the D-glutamate cyclase family.</text>
</comment>
<dbReference type="SUPFAM" id="SSF160920">
    <property type="entry name" value="PSTPO5379-like"/>
    <property type="match status" value="1"/>
</dbReference>
<dbReference type="PANTHER" id="PTHR32022">
    <property type="entry name" value="D-GLUTAMATE CYCLASE, MITOCHONDRIAL"/>
    <property type="match status" value="1"/>
</dbReference>
<dbReference type="Pfam" id="PF07286">
    <property type="entry name" value="D-Glu_cyclase"/>
    <property type="match status" value="1"/>
</dbReference>
<dbReference type="GO" id="GO:0047820">
    <property type="term" value="F:D-glutamate cyclase activity"/>
    <property type="evidence" value="ECO:0007669"/>
    <property type="project" value="TreeGrafter"/>
</dbReference>
<reference evidence="3 4" key="1">
    <citation type="submission" date="2015-12" db="EMBL/GenBank/DDBJ databases">
        <title>Draft genome sequence of Moniliophthora roreri, the causal agent of frosty pod rot of cacao.</title>
        <authorList>
            <person name="Aime M.C."/>
            <person name="Diaz-Valderrama J.R."/>
            <person name="Kijpornyongpan T."/>
            <person name="Phillips-Mora W."/>
        </authorList>
    </citation>
    <scope>NUCLEOTIDE SEQUENCE [LARGE SCALE GENOMIC DNA]</scope>
    <source>
        <strain evidence="3 4">MCA 2952</strain>
    </source>
</reference>
<dbReference type="Gene3D" id="3.30.2040.10">
    <property type="entry name" value="PSTPO5379-like domain"/>
    <property type="match status" value="1"/>
</dbReference>
<dbReference type="InterPro" id="IPR016938">
    <property type="entry name" value="UPF0317"/>
</dbReference>
<keyword evidence="2" id="KW-0456">Lyase</keyword>
<dbReference type="Proteomes" id="UP000054988">
    <property type="component" value="Unassembled WGS sequence"/>
</dbReference>
<protein>
    <submittedName>
        <fullName evidence="3">Uncharacterized protein</fullName>
    </submittedName>
</protein>
<dbReference type="FunFam" id="3.30.2040.10:FF:000001">
    <property type="entry name" value="D-glutamate cyclase, mitochondrial"/>
    <property type="match status" value="1"/>
</dbReference>
<dbReference type="PIRSF" id="PIRSF029755">
    <property type="entry name" value="UCP029755"/>
    <property type="match status" value="1"/>
</dbReference>
<sequence>MPVSDSRSLSPAQVRSLCRQNNFQEPTTASFCNGYVQANLIILPEKYAEDFRNLCARNPVSCPLIGETRPGDPRVPDHLAANCDIRTDLPRYNIYRDGKFVEAKDSIEKEWKSDSIAFLIGCSYSFEAALCTSGLTPRHVEIGRNVPMYKTQVSLMPAGVFSGRMIVSMRPYPAGAVDVVRAITRPYVRAHGEPVAWGVDGARALGIDDIIGLNPDHGDPSDIRAGEVPVYWGCGVTPQQVVIDSGIPGTVISHAPGHMLVLDQHIADVCRFN</sequence>
<evidence type="ECO:0000313" key="3">
    <source>
        <dbReference type="EMBL" id="KTB35752.1"/>
    </source>
</evidence>
<dbReference type="EMBL" id="LATX01001983">
    <property type="protein sequence ID" value="KTB35752.1"/>
    <property type="molecule type" value="Genomic_DNA"/>
</dbReference>
<accession>A0A0W0FHE5</accession>
<evidence type="ECO:0000256" key="1">
    <source>
        <dbReference type="ARBA" id="ARBA00007896"/>
    </source>
</evidence>
<evidence type="ECO:0000256" key="2">
    <source>
        <dbReference type="ARBA" id="ARBA00023239"/>
    </source>
</evidence>
<comment type="caution">
    <text evidence="3">The sequence shown here is derived from an EMBL/GenBank/DDBJ whole genome shotgun (WGS) entry which is preliminary data.</text>
</comment>
<dbReference type="InterPro" id="IPR009906">
    <property type="entry name" value="D-Glu_cyclase"/>
</dbReference>